<proteinExistence type="predicted"/>
<name>A0A0B5AYX8_9BACL</name>
<keyword evidence="1" id="KW-0472">Membrane</keyword>
<sequence>MTLLAVIGSLIVTGFHTIYFGKYLKKVKRAKKIIGDGMSIRKGVLDHRFFTVFILNAGMSGVVVQQALTNGDAASALFFHLVFQVAYFFMEKEQYIALKAIITRDELFDWQDIARGCWFTGDNLFYCHISERDYVLETKIIHEEYVRDIGETKQLIQTYLLNEEAIENLSQTSMNALELLDFERLKESHQEMQKELSERFDRLFVATGKWETSTETELRLAKAREQLRMLPEKVATKETRMPFAQEALLDVINDEEMPADMKEVAQKVFDEIEKKKAVKVLDEKREEAERTIRAAMLAHHVELEQKA</sequence>
<keyword evidence="1" id="KW-1133">Transmembrane helix</keyword>
<keyword evidence="3" id="KW-1185">Reference proteome</keyword>
<dbReference type="Proteomes" id="UP000031449">
    <property type="component" value="Plasmid unnamed"/>
</dbReference>
<protein>
    <submittedName>
        <fullName evidence="2">Uncharacterized protein</fullName>
    </submittedName>
</protein>
<dbReference type="HOGENOM" id="CLU_905452_0_0_9"/>
<evidence type="ECO:0000313" key="2">
    <source>
        <dbReference type="EMBL" id="AJD93718.1"/>
    </source>
</evidence>
<dbReference type="KEGG" id="jeo:JMA_44010"/>
<reference evidence="2 3" key="1">
    <citation type="submission" date="2014-08" db="EMBL/GenBank/DDBJ databases">
        <title>Complete genome of a marine bacteria Jeotgalibacillus malaysiensis.</title>
        <authorList>
            <person name="Yaakop A.S."/>
            <person name="Chan K.-G."/>
            <person name="Goh K.M."/>
        </authorList>
    </citation>
    <scope>NUCLEOTIDE SEQUENCE [LARGE SCALE GENOMIC DNA]</scope>
    <source>
        <strain evidence="2 3">D5</strain>
        <plasmid evidence="3">Plasmid</plasmid>
    </source>
</reference>
<geneLocation type="plasmid" evidence="3"/>
<feature type="transmembrane region" description="Helical" evidence="1">
    <location>
        <begin position="6"/>
        <end position="24"/>
    </location>
</feature>
<evidence type="ECO:0000313" key="3">
    <source>
        <dbReference type="Proteomes" id="UP000031449"/>
    </source>
</evidence>
<organism evidence="2 3">
    <name type="scientific">Jeotgalibacillus malaysiensis</name>
    <dbReference type="NCBI Taxonomy" id="1508404"/>
    <lineage>
        <taxon>Bacteria</taxon>
        <taxon>Bacillati</taxon>
        <taxon>Bacillota</taxon>
        <taxon>Bacilli</taxon>
        <taxon>Bacillales</taxon>
        <taxon>Caryophanaceae</taxon>
        <taxon>Jeotgalibacillus</taxon>
    </lineage>
</organism>
<feature type="transmembrane region" description="Helical" evidence="1">
    <location>
        <begin position="73"/>
        <end position="90"/>
    </location>
</feature>
<feature type="transmembrane region" description="Helical" evidence="1">
    <location>
        <begin position="45"/>
        <end position="67"/>
    </location>
</feature>
<keyword evidence="1" id="KW-0812">Transmembrane</keyword>
<evidence type="ECO:0000256" key="1">
    <source>
        <dbReference type="SAM" id="Phobius"/>
    </source>
</evidence>
<dbReference type="BioCyc" id="JESP1508404:G14D9-13724-MONOMER"/>
<keyword evidence="2" id="KW-0614">Plasmid</keyword>
<dbReference type="EMBL" id="CP009417">
    <property type="protein sequence ID" value="AJD93718.1"/>
    <property type="molecule type" value="Genomic_DNA"/>
</dbReference>
<dbReference type="AlphaFoldDB" id="A0A0B5AYX8"/>
<gene>
    <name evidence="2" type="ORF">JMA_44010</name>
</gene>
<accession>A0A0B5AYX8</accession>